<feature type="region of interest" description="Disordered" evidence="5">
    <location>
        <begin position="181"/>
        <end position="201"/>
    </location>
</feature>
<dbReference type="Pfam" id="PF01544">
    <property type="entry name" value="CorA"/>
    <property type="match status" value="1"/>
</dbReference>
<dbReference type="InterPro" id="IPR045863">
    <property type="entry name" value="CorA_TM1_TM2"/>
</dbReference>
<dbReference type="Gene3D" id="1.20.58.340">
    <property type="entry name" value="Magnesium transport protein CorA, transmembrane region"/>
    <property type="match status" value="1"/>
</dbReference>
<dbReference type="OrthoDB" id="5430750at2759"/>
<feature type="compositionally biased region" description="Polar residues" evidence="5">
    <location>
        <begin position="834"/>
        <end position="844"/>
    </location>
</feature>
<feature type="compositionally biased region" description="Pro residues" evidence="5">
    <location>
        <begin position="231"/>
        <end position="249"/>
    </location>
</feature>
<feature type="compositionally biased region" description="Low complexity" evidence="5">
    <location>
        <begin position="859"/>
        <end position="872"/>
    </location>
</feature>
<dbReference type="EMBL" id="ML996691">
    <property type="protein sequence ID" value="KAF2402447.1"/>
    <property type="molecule type" value="Genomic_DNA"/>
</dbReference>
<keyword evidence="8" id="KW-1185">Reference proteome</keyword>
<feature type="compositionally biased region" description="Basic and acidic residues" evidence="5">
    <location>
        <begin position="50"/>
        <end position="59"/>
    </location>
</feature>
<evidence type="ECO:0000256" key="4">
    <source>
        <dbReference type="ARBA" id="ARBA00023136"/>
    </source>
</evidence>
<feature type="compositionally biased region" description="Acidic residues" evidence="5">
    <location>
        <begin position="287"/>
        <end position="301"/>
    </location>
</feature>
<feature type="transmembrane region" description="Helical" evidence="6">
    <location>
        <begin position="1414"/>
        <end position="1438"/>
    </location>
</feature>
<accession>A0A6G1I316</accession>
<dbReference type="GO" id="GO:0016020">
    <property type="term" value="C:membrane"/>
    <property type="evidence" value="ECO:0007669"/>
    <property type="project" value="UniProtKB-SubCell"/>
</dbReference>
<feature type="region of interest" description="Disordered" evidence="5">
    <location>
        <begin position="1105"/>
        <end position="1140"/>
    </location>
</feature>
<feature type="compositionally biased region" description="Basic and acidic residues" evidence="5">
    <location>
        <begin position="1"/>
        <end position="34"/>
    </location>
</feature>
<dbReference type="Proteomes" id="UP000799640">
    <property type="component" value="Unassembled WGS sequence"/>
</dbReference>
<feature type="region of interest" description="Disordered" evidence="5">
    <location>
        <begin position="129"/>
        <end position="148"/>
    </location>
</feature>
<name>A0A6G1I316_9PEZI</name>
<evidence type="ECO:0000256" key="6">
    <source>
        <dbReference type="SAM" id="Phobius"/>
    </source>
</evidence>
<feature type="compositionally biased region" description="Low complexity" evidence="5">
    <location>
        <begin position="360"/>
        <end position="369"/>
    </location>
</feature>
<feature type="compositionally biased region" description="Basic and acidic residues" evidence="5">
    <location>
        <begin position="97"/>
        <end position="109"/>
    </location>
</feature>
<feature type="compositionally biased region" description="Polar residues" evidence="5">
    <location>
        <begin position="766"/>
        <end position="783"/>
    </location>
</feature>
<feature type="compositionally biased region" description="Pro residues" evidence="5">
    <location>
        <begin position="1499"/>
        <end position="1523"/>
    </location>
</feature>
<feature type="compositionally biased region" description="Basic and acidic residues" evidence="5">
    <location>
        <begin position="1548"/>
        <end position="1562"/>
    </location>
</feature>
<feature type="compositionally biased region" description="Low complexity" evidence="5">
    <location>
        <begin position="716"/>
        <end position="731"/>
    </location>
</feature>
<gene>
    <name evidence="7" type="ORF">EJ06DRAFT_339993</name>
</gene>
<comment type="subcellular location">
    <subcellularLocation>
        <location evidence="1">Membrane</location>
        <topology evidence="1">Multi-pass membrane protein</topology>
    </subcellularLocation>
</comment>
<dbReference type="PANTHER" id="PTHR48125">
    <property type="entry name" value="LP07818P1"/>
    <property type="match status" value="1"/>
</dbReference>
<evidence type="ECO:0000256" key="3">
    <source>
        <dbReference type="ARBA" id="ARBA00022989"/>
    </source>
</evidence>
<feature type="region of interest" description="Disordered" evidence="5">
    <location>
        <begin position="716"/>
        <end position="956"/>
    </location>
</feature>
<feature type="compositionally biased region" description="Basic and acidic residues" evidence="5">
    <location>
        <begin position="135"/>
        <end position="148"/>
    </location>
</feature>
<evidence type="ECO:0000256" key="2">
    <source>
        <dbReference type="ARBA" id="ARBA00022692"/>
    </source>
</evidence>
<dbReference type="SUPFAM" id="SSF144083">
    <property type="entry name" value="Magnesium transport protein CorA, transmembrane region"/>
    <property type="match status" value="1"/>
</dbReference>
<dbReference type="InterPro" id="IPR002523">
    <property type="entry name" value="MgTranspt_CorA/ZnTranspt_ZntB"/>
</dbReference>
<proteinExistence type="predicted"/>
<feature type="compositionally biased region" description="Basic and acidic residues" evidence="5">
    <location>
        <begin position="1128"/>
        <end position="1139"/>
    </location>
</feature>
<dbReference type="PANTHER" id="PTHR48125:SF10">
    <property type="entry name" value="OS12G0136300 PROTEIN"/>
    <property type="match status" value="1"/>
</dbReference>
<feature type="compositionally biased region" description="Low complexity" evidence="5">
    <location>
        <begin position="931"/>
        <end position="947"/>
    </location>
</feature>
<feature type="compositionally biased region" description="Polar residues" evidence="5">
    <location>
        <begin position="915"/>
        <end position="929"/>
    </location>
</feature>
<evidence type="ECO:0000313" key="8">
    <source>
        <dbReference type="Proteomes" id="UP000799640"/>
    </source>
</evidence>
<keyword evidence="2 6" id="KW-0812">Transmembrane</keyword>
<evidence type="ECO:0008006" key="9">
    <source>
        <dbReference type="Google" id="ProtNLM"/>
    </source>
</evidence>
<organism evidence="7 8">
    <name type="scientific">Trichodelitschia bisporula</name>
    <dbReference type="NCBI Taxonomy" id="703511"/>
    <lineage>
        <taxon>Eukaryota</taxon>
        <taxon>Fungi</taxon>
        <taxon>Dikarya</taxon>
        <taxon>Ascomycota</taxon>
        <taxon>Pezizomycotina</taxon>
        <taxon>Dothideomycetes</taxon>
        <taxon>Dothideomycetes incertae sedis</taxon>
        <taxon>Phaeotrichales</taxon>
        <taxon>Phaeotrichaceae</taxon>
        <taxon>Trichodelitschia</taxon>
    </lineage>
</organism>
<keyword evidence="3 6" id="KW-1133">Transmembrane helix</keyword>
<feature type="region of interest" description="Disordered" evidence="5">
    <location>
        <begin position="1"/>
        <end position="111"/>
    </location>
</feature>
<dbReference type="GO" id="GO:0046873">
    <property type="term" value="F:metal ion transmembrane transporter activity"/>
    <property type="evidence" value="ECO:0007669"/>
    <property type="project" value="InterPro"/>
</dbReference>
<feature type="compositionally biased region" description="Polar residues" evidence="5">
    <location>
        <begin position="735"/>
        <end position="753"/>
    </location>
</feature>
<reference evidence="7" key="1">
    <citation type="journal article" date="2020" name="Stud. Mycol.">
        <title>101 Dothideomycetes genomes: a test case for predicting lifestyles and emergence of pathogens.</title>
        <authorList>
            <person name="Haridas S."/>
            <person name="Albert R."/>
            <person name="Binder M."/>
            <person name="Bloem J."/>
            <person name="Labutti K."/>
            <person name="Salamov A."/>
            <person name="Andreopoulos B."/>
            <person name="Baker S."/>
            <person name="Barry K."/>
            <person name="Bills G."/>
            <person name="Bluhm B."/>
            <person name="Cannon C."/>
            <person name="Castanera R."/>
            <person name="Culley D."/>
            <person name="Daum C."/>
            <person name="Ezra D."/>
            <person name="Gonzalez J."/>
            <person name="Henrissat B."/>
            <person name="Kuo A."/>
            <person name="Liang C."/>
            <person name="Lipzen A."/>
            <person name="Lutzoni F."/>
            <person name="Magnuson J."/>
            <person name="Mondo S."/>
            <person name="Nolan M."/>
            <person name="Ohm R."/>
            <person name="Pangilinan J."/>
            <person name="Park H.-J."/>
            <person name="Ramirez L."/>
            <person name="Alfaro M."/>
            <person name="Sun H."/>
            <person name="Tritt A."/>
            <person name="Yoshinaga Y."/>
            <person name="Zwiers L.-H."/>
            <person name="Turgeon B."/>
            <person name="Goodwin S."/>
            <person name="Spatafora J."/>
            <person name="Crous P."/>
            <person name="Grigoriev I."/>
        </authorList>
    </citation>
    <scope>NUCLEOTIDE SEQUENCE</scope>
    <source>
        <strain evidence="7">CBS 262.69</strain>
    </source>
</reference>
<feature type="compositionally biased region" description="Polar residues" evidence="5">
    <location>
        <begin position="804"/>
        <end position="816"/>
    </location>
</feature>
<feature type="region of interest" description="Disordered" evidence="5">
    <location>
        <begin position="1485"/>
        <end position="1562"/>
    </location>
</feature>
<feature type="region of interest" description="Disordered" evidence="5">
    <location>
        <begin position="231"/>
        <end position="339"/>
    </location>
</feature>
<keyword evidence="4 6" id="KW-0472">Membrane</keyword>
<feature type="compositionally biased region" description="Basic and acidic residues" evidence="5">
    <location>
        <begin position="1105"/>
        <end position="1116"/>
    </location>
</feature>
<evidence type="ECO:0000256" key="1">
    <source>
        <dbReference type="ARBA" id="ARBA00004141"/>
    </source>
</evidence>
<sequence>MRRSSVDDSDDHPQRSRRPDVREMEEVDEIERLRRAGSNLADAAPRRRRSMVEDAEAGRRRGYVQEEPIPGIGRVGSNLSAYDGAVNDRRSQRRRPRERDTAYIEEDHPYAPQYPAVSPWAAPFQGGYVGPSHHHIPEPPRQSSRDRVRDLERAHDLEIARDNVRAYDSGDDRAGREAARRELRRMEESSRNRELRYREDRVRSLQQNSSLRMYGGVAPGGPTYVAGGYYPPPPPPFPHGAMPMPPPGSPYVSPYVSPPPPPGAPMYQAQMPPPPRQPVPEIVPSDDYIEEISEETSEESDSASGSGSDVRSRDRDRSRMRRPRYHESTSYSDSDSDGSVDRAYSFTLRRHSRASVLPDSSSGSVSVHSGKSERSPSTGDVSLSPEIRWISEAQYIGEGIPGGSQSGRLAMIDEKTALALGMKKRINCLYRWVHFEDPKMDLDDLETKILRIPRVTEAEKKAISTLLRRLRHKYDRPLLTSRNSKMKYMEPCYLQETIPPETLRAPTPTKYVSWTCLPYFTLKKYQDVQSRAKASHPTRTLIEAHNSLSSREQDMKQAVCMLGTAKPEHCFHIAQLWCLVVGDSLVVSCAEIPRSVFEGTAVVTGPVKEATSATSGKEGHPDQSSSGAVLLVHRGDDQCWALPLSECQTWFAFMSHFREFFPRRGNIKYNGKTIGQTDWSKVVSAAERTQIHLYLDSWAVPKRPIRSILPEDLYPIPASKPSTPAAPSAPKEPQPQASAGAQRPSTPGPQVNTEEPRPSPPGPQVSAGQSLASTARSPLSSGESLLDDAVVQPSTEGPPPGAGDSNTAARVPQPSTEAPPPSKGDPKSTVDLPQASTGESQSTAGAPLSATGESQTPVSASKSSAEEAQSTAGVSAPSTAVPPPNVGKSQSATGSAKPDIAGATPKTGVAPPPQSKTVRIQMSGEQATFSDGAPAGGDAAARRVGAPSPLPPPMSQFPEQFQVFTWINTYPSSSEEPDEIDAPASTSNSLALPTAINDDAFKADLRDIDQYLRYRTKLSDRLVYNACPLKTRAAVYERLSAENETVSGAKDEKDEAAIFHATKVCLFNVTGAMFEFFLPFDVEAPTVQKFWGAVYQLLFGPDVTDQKDNNGDEQKSRARSTTPSKKTKSSDSDAGKIDGEGLMEVTETLERLIRRVNPFVELFSPAQTSERNAIEVSEDFYRSWPHLLMGLIYASKSDVNAEGQWENCRLLIESGANEMIQGVMQKSLSDYLVFSATDLASVLSLHMLKDHPAPGTDITEIYRNYIVQLQRNIAANPLDRRHQESISCLKQELSIIEKTLREQLRTIQHQTTQVVEERDTSGSRSRSRSYAGYVTATATGASIIPRPSIVMKGTSSSNLNIEDSAGIRGLLLQDCRSWVNARLSEFDHISDRADDLVALNLSRIDHNKDRRENAIYAFTVVTIVFLPFSTVASIFGINTADVRDMKAKQWAFWAAALPLTALVIGLTLLWTGELDRFWGGFRKLSGRRPSTSPPAGGHPGPPGPPGPSDPLFGEPPPPYPGMSPYPGMAPHSGTMGVMGLQPRPVRRVTIDPRHGGDDDFVEDDWHIEPGGRVLRRSRRY</sequence>
<feature type="region of interest" description="Disordered" evidence="5">
    <location>
        <begin position="355"/>
        <end position="383"/>
    </location>
</feature>
<evidence type="ECO:0000256" key="5">
    <source>
        <dbReference type="SAM" id="MobiDB-lite"/>
    </source>
</evidence>
<evidence type="ECO:0000313" key="7">
    <source>
        <dbReference type="EMBL" id="KAF2402447.1"/>
    </source>
</evidence>
<feature type="transmembrane region" description="Helical" evidence="6">
    <location>
        <begin position="1450"/>
        <end position="1470"/>
    </location>
</feature>
<protein>
    <recommendedName>
        <fullName evidence="9">Cora-domain-containing protein</fullName>
    </recommendedName>
</protein>